<dbReference type="HOGENOM" id="CLU_842275_0_0_1"/>
<organism evidence="6 7">
    <name type="scientific">Phanerochaete carnosa (strain HHB-10118-sp)</name>
    <name type="common">White-rot fungus</name>
    <name type="synonym">Peniophora carnosa</name>
    <dbReference type="NCBI Taxonomy" id="650164"/>
    <lineage>
        <taxon>Eukaryota</taxon>
        <taxon>Fungi</taxon>
        <taxon>Dikarya</taxon>
        <taxon>Basidiomycota</taxon>
        <taxon>Agaricomycotina</taxon>
        <taxon>Agaricomycetes</taxon>
        <taxon>Polyporales</taxon>
        <taxon>Phanerochaetaceae</taxon>
        <taxon>Phanerochaete</taxon>
    </lineage>
</organism>
<name>K5WFG2_PHACS</name>
<evidence type="ECO:0000313" key="7">
    <source>
        <dbReference type="Proteomes" id="UP000008370"/>
    </source>
</evidence>
<protein>
    <recommendedName>
        <fullName evidence="5">MYND-type domain-containing protein</fullName>
    </recommendedName>
</protein>
<dbReference type="InParanoid" id="K5WFG2"/>
<evidence type="ECO:0000256" key="2">
    <source>
        <dbReference type="ARBA" id="ARBA00022771"/>
    </source>
</evidence>
<dbReference type="SUPFAM" id="SSF144232">
    <property type="entry name" value="HIT/MYND zinc finger-like"/>
    <property type="match status" value="1"/>
</dbReference>
<gene>
    <name evidence="6" type="ORF">PHACADRAFT_154854</name>
</gene>
<dbReference type="Proteomes" id="UP000008370">
    <property type="component" value="Unassembled WGS sequence"/>
</dbReference>
<dbReference type="InterPro" id="IPR002893">
    <property type="entry name" value="Znf_MYND"/>
</dbReference>
<dbReference type="GeneID" id="18909003"/>
<evidence type="ECO:0000256" key="4">
    <source>
        <dbReference type="PROSITE-ProRule" id="PRU00134"/>
    </source>
</evidence>
<keyword evidence="3" id="KW-0862">Zinc</keyword>
<dbReference type="GO" id="GO:0008270">
    <property type="term" value="F:zinc ion binding"/>
    <property type="evidence" value="ECO:0007669"/>
    <property type="project" value="UniProtKB-KW"/>
</dbReference>
<proteinExistence type="predicted"/>
<evidence type="ECO:0000256" key="3">
    <source>
        <dbReference type="ARBA" id="ARBA00022833"/>
    </source>
</evidence>
<feature type="domain" description="MYND-type" evidence="5">
    <location>
        <begin position="272"/>
        <end position="326"/>
    </location>
</feature>
<dbReference type="KEGG" id="pco:PHACADRAFT_154854"/>
<reference evidence="6 7" key="1">
    <citation type="journal article" date="2012" name="BMC Genomics">
        <title>Comparative genomics of the white-rot fungi, Phanerochaete carnosa and P. chrysosporium, to elucidate the genetic basis of the distinct wood types they colonize.</title>
        <authorList>
            <person name="Suzuki H."/>
            <person name="MacDonald J."/>
            <person name="Syed K."/>
            <person name="Salamov A."/>
            <person name="Hori C."/>
            <person name="Aerts A."/>
            <person name="Henrissat B."/>
            <person name="Wiebenga A."/>
            <person name="vanKuyk P.A."/>
            <person name="Barry K."/>
            <person name="Lindquist E."/>
            <person name="LaButti K."/>
            <person name="Lapidus A."/>
            <person name="Lucas S."/>
            <person name="Coutinho P."/>
            <person name="Gong Y."/>
            <person name="Samejima M."/>
            <person name="Mahadevan R."/>
            <person name="Abou-Zaid M."/>
            <person name="de Vries R.P."/>
            <person name="Igarashi K."/>
            <person name="Yadav J.S."/>
            <person name="Grigoriev I.V."/>
            <person name="Master E.R."/>
        </authorList>
    </citation>
    <scope>NUCLEOTIDE SEQUENCE [LARGE SCALE GENOMIC DNA]</scope>
    <source>
        <strain evidence="6 7">HHB-10118-sp</strain>
    </source>
</reference>
<dbReference type="RefSeq" id="XP_007402538.1">
    <property type="nucleotide sequence ID" value="XM_007402476.1"/>
</dbReference>
<keyword evidence="2 4" id="KW-0863">Zinc-finger</keyword>
<dbReference type="AlphaFoldDB" id="K5WFG2"/>
<dbReference type="PROSITE" id="PS50865">
    <property type="entry name" value="ZF_MYND_2"/>
    <property type="match status" value="1"/>
</dbReference>
<keyword evidence="1" id="KW-0479">Metal-binding</keyword>
<evidence type="ECO:0000256" key="1">
    <source>
        <dbReference type="ARBA" id="ARBA00022723"/>
    </source>
</evidence>
<sequence length="392" mass="43821">MALFVWTTPRPDIHASFQAWEASWDHDFKRNYEPPDRLPESGSLSRLIRSSSISLLNSDHSVMFTEQVATNLMGTQVKLSVMAAQVWESFEVDWKRASDARRRACIEKGVYCSALSAPPSQAETERKWCPETSVNHLASDGGQGYLNLVMTLTLPGHVIHAGHIAPILPSHPAIDRVSNLSTYERNTPGFKAALRIWTLWRAYHLTRVVTDIFLVFVTKPVSMDSLNSSMRTALRHITASLSPDAAKKLVIAFKQTHPEAAGPRKGPSGTPCHTCGTASTGAQQGGAKLRTCSACRKVNRFVYYCSSECQRQDWKHGKPYPHKTICGKLRSEQEIEELSNTKGFYSAEELMPKAEPSFRRSTALNRQISCLAADIRLDYVVRDMPYVLTHQT</sequence>
<accession>K5WFG2</accession>
<dbReference type="OrthoDB" id="3149405at2759"/>
<dbReference type="Gene3D" id="6.10.140.2220">
    <property type="match status" value="1"/>
</dbReference>
<evidence type="ECO:0000259" key="5">
    <source>
        <dbReference type="PROSITE" id="PS50865"/>
    </source>
</evidence>
<keyword evidence="7" id="KW-1185">Reference proteome</keyword>
<dbReference type="Pfam" id="PF01753">
    <property type="entry name" value="zf-MYND"/>
    <property type="match status" value="1"/>
</dbReference>
<dbReference type="EMBL" id="JH930647">
    <property type="protein sequence ID" value="EKM48912.1"/>
    <property type="molecule type" value="Genomic_DNA"/>
</dbReference>
<evidence type="ECO:0000313" key="6">
    <source>
        <dbReference type="EMBL" id="EKM48912.1"/>
    </source>
</evidence>